<organism evidence="3 4">
    <name type="scientific">Pseudobutyrivibrio xylanivorans</name>
    <dbReference type="NCBI Taxonomy" id="185007"/>
    <lineage>
        <taxon>Bacteria</taxon>
        <taxon>Bacillati</taxon>
        <taxon>Bacillota</taxon>
        <taxon>Clostridia</taxon>
        <taxon>Lachnospirales</taxon>
        <taxon>Lachnospiraceae</taxon>
        <taxon>Pseudobutyrivibrio</taxon>
    </lineage>
</organism>
<evidence type="ECO:0000313" key="4">
    <source>
        <dbReference type="Proteomes" id="UP000327030"/>
    </source>
</evidence>
<feature type="transmembrane region" description="Helical" evidence="1">
    <location>
        <begin position="349"/>
        <end position="372"/>
    </location>
</feature>
<dbReference type="GO" id="GO:0016747">
    <property type="term" value="F:acyltransferase activity, transferring groups other than amino-acyl groups"/>
    <property type="evidence" value="ECO:0007669"/>
    <property type="project" value="InterPro"/>
</dbReference>
<feature type="transmembrane region" description="Helical" evidence="1">
    <location>
        <begin position="318"/>
        <end position="337"/>
    </location>
</feature>
<dbReference type="OrthoDB" id="2042378at2"/>
<feature type="transmembrane region" description="Helical" evidence="1">
    <location>
        <begin position="62"/>
        <end position="84"/>
    </location>
</feature>
<sequence length="387" mass="43671">MEMLILHQLSENKAKKYKEFCMFNKDIKIKNTLGMFDLYKGVIMVSILLSHCYGIFDNRDVFMTIAVVIFSLVGTACLPALFIMSGYGFRKTTFKKCVRHQFKSIMIPYCITVVLTCIVHLIAYFELYGGGVKSTIKETIKLALGSLLGLSDSLAIFGYEIPANRVAWFLVALFVGSVVFNQFLNYFEGEKLFAACVIASIIGWIISKGPTTPWCISQGLVATLYMCIGYFAKKKKYFIADISKKISISVTLICALVFLATLALGAEFNMALSYYPYGPVYIFLMALVAVANIYWFLRLNRAKGLITTSLRSIGRNSLYVLLIHNIELTAVGVYLQYDFVNNWQGPVWLRNLIVIGVRFIVVFGLTYIFVWAKSNIFSKVRFGNSSR</sequence>
<keyword evidence="3" id="KW-0012">Acyltransferase</keyword>
<keyword evidence="1" id="KW-0812">Transmembrane</keyword>
<dbReference type="InterPro" id="IPR002656">
    <property type="entry name" value="Acyl_transf_3_dom"/>
</dbReference>
<keyword evidence="1" id="KW-1133">Transmembrane helix</keyword>
<dbReference type="Pfam" id="PF01757">
    <property type="entry name" value="Acyl_transf_3"/>
    <property type="match status" value="1"/>
</dbReference>
<reference evidence="4" key="1">
    <citation type="submission" date="2019-08" db="EMBL/GenBank/DDBJ databases">
        <title>Complete Genome Sequence of the Polysaccharide-Degrading Rumen Bacterium Pseudobutyrivibrio xylanivorans MA3014.</title>
        <authorList>
            <person name="Palevich N."/>
            <person name="Maclean P.H."/>
            <person name="Kelly W.J."/>
            <person name="Leahy S.C."/>
            <person name="Rakonjac J."/>
            <person name="Attwood G.T."/>
        </authorList>
    </citation>
    <scope>NUCLEOTIDE SEQUENCE [LARGE SCALE GENOMIC DNA]</scope>
    <source>
        <strain evidence="4">MA3014</strain>
    </source>
</reference>
<feature type="transmembrane region" description="Helical" evidence="1">
    <location>
        <begin position="166"/>
        <end position="184"/>
    </location>
</feature>
<feature type="transmembrane region" description="Helical" evidence="1">
    <location>
        <begin position="38"/>
        <end position="56"/>
    </location>
</feature>
<accession>A0A5P6VMU5</accession>
<dbReference type="KEGG" id="pxv:FXF36_02895"/>
<dbReference type="EMBL" id="CP043028">
    <property type="protein sequence ID" value="QFJ53887.1"/>
    <property type="molecule type" value="Genomic_DNA"/>
</dbReference>
<feature type="transmembrane region" description="Helical" evidence="1">
    <location>
        <begin position="105"/>
        <end position="125"/>
    </location>
</feature>
<feature type="transmembrane region" description="Helical" evidence="1">
    <location>
        <begin position="213"/>
        <end position="233"/>
    </location>
</feature>
<dbReference type="Proteomes" id="UP000327030">
    <property type="component" value="Chromosome 1"/>
</dbReference>
<dbReference type="AlphaFoldDB" id="A0A5P6VMU5"/>
<feature type="transmembrane region" description="Helical" evidence="1">
    <location>
        <begin position="278"/>
        <end position="297"/>
    </location>
</feature>
<evidence type="ECO:0000259" key="2">
    <source>
        <dbReference type="Pfam" id="PF01757"/>
    </source>
</evidence>
<dbReference type="RefSeq" id="WP_151622384.1">
    <property type="nucleotide sequence ID" value="NZ_CP043028.1"/>
</dbReference>
<name>A0A5P6VMU5_PSEXY</name>
<feature type="transmembrane region" description="Helical" evidence="1">
    <location>
        <begin position="245"/>
        <end position="266"/>
    </location>
</feature>
<evidence type="ECO:0000313" key="3">
    <source>
        <dbReference type="EMBL" id="QFJ53887.1"/>
    </source>
</evidence>
<keyword evidence="3" id="KW-0808">Transferase</keyword>
<evidence type="ECO:0000256" key="1">
    <source>
        <dbReference type="SAM" id="Phobius"/>
    </source>
</evidence>
<keyword evidence="1" id="KW-0472">Membrane</keyword>
<gene>
    <name evidence="3" type="ORF">FXF36_02895</name>
</gene>
<feature type="transmembrane region" description="Helical" evidence="1">
    <location>
        <begin position="191"/>
        <end position="207"/>
    </location>
</feature>
<protein>
    <submittedName>
        <fullName evidence="3">Acyltransferase</fullName>
    </submittedName>
</protein>
<feature type="domain" description="Acyltransferase 3" evidence="2">
    <location>
        <begin position="36"/>
        <end position="363"/>
    </location>
</feature>
<proteinExistence type="predicted"/>